<dbReference type="Gene3D" id="3.40.50.1820">
    <property type="entry name" value="alpha/beta hydrolase"/>
    <property type="match status" value="1"/>
</dbReference>
<dbReference type="Pfam" id="PF12697">
    <property type="entry name" value="Abhydrolase_6"/>
    <property type="match status" value="1"/>
</dbReference>
<evidence type="ECO:0000313" key="3">
    <source>
        <dbReference type="Proteomes" id="UP000194153"/>
    </source>
</evidence>
<keyword evidence="3" id="KW-1185">Reference proteome</keyword>
<dbReference type="InterPro" id="IPR015946">
    <property type="entry name" value="KH_dom-like_a/b"/>
</dbReference>
<organism evidence="2 3">
    <name type="scientific">Geoanaerobacter pelophilus</name>
    <dbReference type="NCBI Taxonomy" id="60036"/>
    <lineage>
        <taxon>Bacteria</taxon>
        <taxon>Pseudomonadati</taxon>
        <taxon>Thermodesulfobacteriota</taxon>
        <taxon>Desulfuromonadia</taxon>
        <taxon>Geobacterales</taxon>
        <taxon>Geobacteraceae</taxon>
        <taxon>Geoanaerobacter</taxon>
    </lineage>
</organism>
<dbReference type="Proteomes" id="UP000194153">
    <property type="component" value="Unassembled WGS sequence"/>
</dbReference>
<dbReference type="InterPro" id="IPR036102">
    <property type="entry name" value="OsmC/Ohrsf"/>
</dbReference>
<dbReference type="EMBL" id="BDQG01000001">
    <property type="protein sequence ID" value="GAW68690.1"/>
    <property type="molecule type" value="Genomic_DNA"/>
</dbReference>
<comment type="caution">
    <text evidence="2">The sequence shown here is derived from an EMBL/GenBank/DDBJ whole genome shotgun (WGS) entry which is preliminary data.</text>
</comment>
<dbReference type="SUPFAM" id="SSF53474">
    <property type="entry name" value="alpha/beta-Hydrolases"/>
    <property type="match status" value="1"/>
</dbReference>
<dbReference type="PANTHER" id="PTHR39624">
    <property type="entry name" value="PROTEIN INVOLVED IN RIMO-MEDIATED BETA-METHYLTHIOLATION OF RIBOSOMAL PROTEIN S12 YCAO"/>
    <property type="match status" value="1"/>
</dbReference>
<evidence type="ECO:0000313" key="2">
    <source>
        <dbReference type="EMBL" id="GAW68690.1"/>
    </source>
</evidence>
<accession>A0ABQ0MNN4</accession>
<reference evidence="3" key="1">
    <citation type="submission" date="2017-05" db="EMBL/GenBank/DDBJ databases">
        <title>Draft genome sequence of Geobacter pelophilus, a iron(III)-reducing bacteria.</title>
        <authorList>
            <person name="Aoyagi T."/>
            <person name="Koike H."/>
            <person name="Morita T."/>
            <person name="Sato Y."/>
            <person name="Habe H."/>
            <person name="Hori T."/>
        </authorList>
    </citation>
    <scope>NUCLEOTIDE SEQUENCE [LARGE SCALE GENOMIC DNA]</scope>
    <source>
        <strain evidence="3">Drf2</strain>
    </source>
</reference>
<evidence type="ECO:0000259" key="1">
    <source>
        <dbReference type="Pfam" id="PF12697"/>
    </source>
</evidence>
<protein>
    <submittedName>
        <fullName evidence="2">Osmotically inducible protein C</fullName>
    </submittedName>
</protein>
<dbReference type="Pfam" id="PF02566">
    <property type="entry name" value="OsmC"/>
    <property type="match status" value="1"/>
</dbReference>
<feature type="domain" description="AB hydrolase-1" evidence="1">
    <location>
        <begin position="52"/>
        <end position="231"/>
    </location>
</feature>
<proteinExistence type="predicted"/>
<dbReference type="SUPFAM" id="SSF82784">
    <property type="entry name" value="OsmC-like"/>
    <property type="match status" value="1"/>
</dbReference>
<sequence>MKMNTKKVSFPNSRGEQLAARLELPEDEQPIAYAIFAHCFTCTKNLKAVVNIARAMSSKRIAVLRFDFTGLGESEGDFSRSTFSSDVSDLVSAARFLEREYAAPSILVGHSLGGAAVLAAAGEIPSALAIATIAAPFTPAHLRELLGESAQQIEQEGEATVHLGGNDFTIRKSLLDDLEAHRPEEFLDRLRAALLVLHSPADRIVGIDNASRIFEAAQFPKSFISLGEADHLLTDPADSRYAGEVIATWASRYLPRMESTQALQRREPADNRLTARTGAQGFRTDIFANGFSMVADEPLQYGGSNEGPSPYEYVMAGLGACTTMTLQMYARQKGWPLWDALARLSHHKIHAEDCRDCETREGRIDMFRREIELFGELDSAQRQRLLEIAEKCPVHRTLSGEIRIETSLRGED</sequence>
<dbReference type="InterPro" id="IPR003718">
    <property type="entry name" value="OsmC/Ohr_fam"/>
</dbReference>
<dbReference type="InterPro" id="IPR000073">
    <property type="entry name" value="AB_hydrolase_1"/>
</dbReference>
<dbReference type="PANTHER" id="PTHR39624:SF2">
    <property type="entry name" value="OSMC-LIKE PROTEIN"/>
    <property type="match status" value="1"/>
</dbReference>
<name>A0ABQ0MNN4_9BACT</name>
<gene>
    <name evidence="2" type="ORF">GPEL0_01r5137</name>
</gene>
<dbReference type="Gene3D" id="3.30.300.20">
    <property type="match status" value="1"/>
</dbReference>
<dbReference type="InterPro" id="IPR029058">
    <property type="entry name" value="AB_hydrolase_fold"/>
</dbReference>